<keyword evidence="4" id="KW-0647">Proteasome</keyword>
<feature type="domain" description="WCX" evidence="3">
    <location>
        <begin position="246"/>
        <end position="327"/>
    </location>
</feature>
<dbReference type="InterPro" id="IPR026881">
    <property type="entry name" value="WYL_dom"/>
</dbReference>
<dbReference type="PANTHER" id="PTHR34580:SF1">
    <property type="entry name" value="PROTEIN PAFC"/>
    <property type="match status" value="1"/>
</dbReference>
<dbReference type="InterPro" id="IPR051534">
    <property type="entry name" value="CBASS_pafABC_assoc_protein"/>
</dbReference>
<dbReference type="InterPro" id="IPR057727">
    <property type="entry name" value="WCX_dom"/>
</dbReference>
<evidence type="ECO:0000259" key="1">
    <source>
        <dbReference type="Pfam" id="PF13280"/>
    </source>
</evidence>
<dbReference type="PANTHER" id="PTHR34580">
    <property type="match status" value="1"/>
</dbReference>
<dbReference type="Proteomes" id="UP000198122">
    <property type="component" value="Unassembled WGS sequence"/>
</dbReference>
<evidence type="ECO:0000313" key="5">
    <source>
        <dbReference type="Proteomes" id="UP000198122"/>
    </source>
</evidence>
<feature type="domain" description="WYL" evidence="1">
    <location>
        <begin position="151"/>
        <end position="216"/>
    </location>
</feature>
<dbReference type="OrthoDB" id="3268930at2"/>
<dbReference type="Pfam" id="PF13280">
    <property type="entry name" value="WYL"/>
    <property type="match status" value="1"/>
</dbReference>
<reference evidence="4 5" key="1">
    <citation type="submission" date="2017-06" db="EMBL/GenBank/DDBJ databases">
        <authorList>
            <person name="Kim H.J."/>
            <person name="Triplett B.A."/>
        </authorList>
    </citation>
    <scope>NUCLEOTIDE SEQUENCE [LARGE SCALE GENOMIC DNA]</scope>
    <source>
        <strain evidence="4 5">DSM 22179</strain>
    </source>
</reference>
<accession>A0A212T1N3</accession>
<gene>
    <name evidence="4" type="ORF">SAMN05445756_0176</name>
</gene>
<dbReference type="InterPro" id="IPR043839">
    <property type="entry name" value="PafC_HTH"/>
</dbReference>
<name>A0A212T1N3_9MICO</name>
<proteinExistence type="predicted"/>
<dbReference type="RefSeq" id="WP_088817220.1">
    <property type="nucleotide sequence ID" value="NZ_FYEZ01000001.1"/>
</dbReference>
<dbReference type="Pfam" id="PF19187">
    <property type="entry name" value="HTH_PafC"/>
    <property type="match status" value="1"/>
</dbReference>
<dbReference type="PIRSF" id="PIRSF016838">
    <property type="entry name" value="PafC"/>
    <property type="match status" value="1"/>
</dbReference>
<dbReference type="PROSITE" id="PS52050">
    <property type="entry name" value="WYL"/>
    <property type="match status" value="1"/>
</dbReference>
<dbReference type="InterPro" id="IPR028349">
    <property type="entry name" value="PafC-like"/>
</dbReference>
<evidence type="ECO:0000313" key="4">
    <source>
        <dbReference type="EMBL" id="SNC59958.1"/>
    </source>
</evidence>
<evidence type="ECO:0000259" key="2">
    <source>
        <dbReference type="Pfam" id="PF19187"/>
    </source>
</evidence>
<dbReference type="Pfam" id="PF25583">
    <property type="entry name" value="WCX"/>
    <property type="match status" value="1"/>
</dbReference>
<evidence type="ECO:0000259" key="3">
    <source>
        <dbReference type="Pfam" id="PF25583"/>
    </source>
</evidence>
<dbReference type="AlphaFoldDB" id="A0A212T1N3"/>
<sequence>MAAESATARLERLLAMVPWLLRRQGVDLEEAARTFGVSPTTLERDLSLVFMCGLPGRMPDDLIDAQWDDGHVYLRNAETIGRPLRLAPDEALALVAGLRALQATPGLTEEDRARVAGLVARIEGAAGDLQALASAAVVAETPAAPDERLAAELRRAVEDQRQLALRHRASGRAEVTQRTVSPMRVVTVDGNTYLEAWCHRAEEVRLFRLDRIESAVVTPEAAAVPSRAEPRDLSAGVYGGGPDDRVVVLDLAPEAAWVAEYYGGEPVEGGPEAPGAPCTTAPGWQRVTVRAADPAWVAPLVWSTGGAVRVVSPADLASRVCEGASEAVHRVLSGPGFTVE</sequence>
<organism evidence="4 5">
    <name type="scientific">Kytococcus aerolatus</name>
    <dbReference type="NCBI Taxonomy" id="592308"/>
    <lineage>
        <taxon>Bacteria</taxon>
        <taxon>Bacillati</taxon>
        <taxon>Actinomycetota</taxon>
        <taxon>Actinomycetes</taxon>
        <taxon>Micrococcales</taxon>
        <taxon>Kytococcaceae</taxon>
        <taxon>Kytococcus</taxon>
    </lineage>
</organism>
<dbReference type="GO" id="GO:0000502">
    <property type="term" value="C:proteasome complex"/>
    <property type="evidence" value="ECO:0007669"/>
    <property type="project" value="UniProtKB-KW"/>
</dbReference>
<feature type="domain" description="PafC HTH" evidence="2">
    <location>
        <begin position="9"/>
        <end position="123"/>
    </location>
</feature>
<keyword evidence="5" id="KW-1185">Reference proteome</keyword>
<dbReference type="EMBL" id="FYEZ01000001">
    <property type="protein sequence ID" value="SNC59958.1"/>
    <property type="molecule type" value="Genomic_DNA"/>
</dbReference>
<protein>
    <submittedName>
        <fullName evidence="4">Proteasome accessory factor C</fullName>
    </submittedName>
</protein>